<dbReference type="Gene3D" id="3.40.630.30">
    <property type="match status" value="1"/>
</dbReference>
<sequence>MENITIRRFRECDAQSVSELVRRNSMEVNIKDYPREYMERLAEIFDYNKALSKANSSHMYVACMAEKVVGCGSIVSFWGKEDESILSTIFVLPEFHGKGIGRLIIESLEKDEYFIRSKRIEIPSTITACEFYKKMGYKYKNGISKLDDEGHYRLEKFN</sequence>
<keyword evidence="2" id="KW-0808">Transferase</keyword>
<keyword evidence="3" id="KW-1185">Reference proteome</keyword>
<gene>
    <name evidence="2" type="ORF">CHL78_012245</name>
</gene>
<organism evidence="2 3">
    <name type="scientific">Romboutsia weinsteinii</name>
    <dbReference type="NCBI Taxonomy" id="2020949"/>
    <lineage>
        <taxon>Bacteria</taxon>
        <taxon>Bacillati</taxon>
        <taxon>Bacillota</taxon>
        <taxon>Clostridia</taxon>
        <taxon>Peptostreptococcales</taxon>
        <taxon>Peptostreptococcaceae</taxon>
        <taxon>Romboutsia</taxon>
    </lineage>
</organism>
<dbReference type="GO" id="GO:0016747">
    <property type="term" value="F:acyltransferase activity, transferring groups other than amino-acyl groups"/>
    <property type="evidence" value="ECO:0007669"/>
    <property type="project" value="InterPro"/>
</dbReference>
<dbReference type="SUPFAM" id="SSF55729">
    <property type="entry name" value="Acyl-CoA N-acyltransferases (Nat)"/>
    <property type="match status" value="1"/>
</dbReference>
<name>A0A371J221_9FIRM</name>
<dbReference type="Pfam" id="PF13508">
    <property type="entry name" value="Acetyltransf_7"/>
    <property type="match status" value="1"/>
</dbReference>
<dbReference type="OrthoDB" id="9813917at2"/>
<dbReference type="AlphaFoldDB" id="A0A371J221"/>
<accession>A0A371J221</accession>
<dbReference type="InterPro" id="IPR016181">
    <property type="entry name" value="Acyl_CoA_acyltransferase"/>
</dbReference>
<evidence type="ECO:0000259" key="1">
    <source>
        <dbReference type="PROSITE" id="PS51186"/>
    </source>
</evidence>
<dbReference type="PROSITE" id="PS51186">
    <property type="entry name" value="GNAT"/>
    <property type="match status" value="1"/>
</dbReference>
<protein>
    <submittedName>
        <fullName evidence="2">N-acetyltransferase</fullName>
    </submittedName>
</protein>
<feature type="domain" description="N-acetyltransferase" evidence="1">
    <location>
        <begin position="4"/>
        <end position="158"/>
    </location>
</feature>
<dbReference type="RefSeq" id="WP_094366671.1">
    <property type="nucleotide sequence ID" value="NZ_NOJY02000021.1"/>
</dbReference>
<proteinExistence type="predicted"/>
<dbReference type="CDD" id="cd04301">
    <property type="entry name" value="NAT_SF"/>
    <property type="match status" value="1"/>
</dbReference>
<evidence type="ECO:0000313" key="2">
    <source>
        <dbReference type="EMBL" id="RDY26716.1"/>
    </source>
</evidence>
<reference evidence="2 3" key="1">
    <citation type="journal article" date="2017" name="Genome Announc.">
        <title>Draft Genome Sequence of Romboutsia weinsteinii sp. nov. Strain CCRI-19649(T) Isolated from Surface Water.</title>
        <authorList>
            <person name="Maheux A.F."/>
            <person name="Boudreau D.K."/>
            <person name="Berube E."/>
            <person name="Boissinot M."/>
            <person name="Cantin P."/>
            <person name="Raymond F."/>
            <person name="Corbeil J."/>
            <person name="Omar R.F."/>
            <person name="Bergeron M.G."/>
        </authorList>
    </citation>
    <scope>NUCLEOTIDE SEQUENCE [LARGE SCALE GENOMIC DNA]</scope>
    <source>
        <strain evidence="2 3">CCRI-19649</strain>
    </source>
</reference>
<evidence type="ECO:0000313" key="3">
    <source>
        <dbReference type="Proteomes" id="UP000215694"/>
    </source>
</evidence>
<comment type="caution">
    <text evidence="2">The sequence shown here is derived from an EMBL/GenBank/DDBJ whole genome shotgun (WGS) entry which is preliminary data.</text>
</comment>
<dbReference type="EMBL" id="NOJY02000021">
    <property type="protein sequence ID" value="RDY26716.1"/>
    <property type="molecule type" value="Genomic_DNA"/>
</dbReference>
<dbReference type="InterPro" id="IPR000182">
    <property type="entry name" value="GNAT_dom"/>
</dbReference>
<dbReference type="Proteomes" id="UP000215694">
    <property type="component" value="Unassembled WGS sequence"/>
</dbReference>